<dbReference type="PANTHER" id="PTHR35369">
    <property type="entry name" value="BLR3025 PROTEIN-RELATED"/>
    <property type="match status" value="1"/>
</dbReference>
<evidence type="ECO:0000259" key="4">
    <source>
        <dbReference type="Pfam" id="PF00817"/>
    </source>
</evidence>
<dbReference type="InterPro" id="IPR050356">
    <property type="entry name" value="SulA_CellDiv_inhibitor"/>
</dbReference>
<comment type="caution">
    <text evidence="5">The sequence shown here is derived from an EMBL/GenBank/DDBJ whole genome shotgun (WGS) entry which is preliminary data.</text>
</comment>
<dbReference type="CDD" id="cd03468">
    <property type="entry name" value="PolY_like"/>
    <property type="match status" value="1"/>
</dbReference>
<feature type="region of interest" description="Disordered" evidence="3">
    <location>
        <begin position="433"/>
        <end position="463"/>
    </location>
</feature>
<comment type="similarity">
    <text evidence="1">Belongs to the DNA polymerase type-Y family.</text>
</comment>
<proteinExistence type="inferred from homology"/>
<feature type="compositionally biased region" description="Low complexity" evidence="3">
    <location>
        <begin position="434"/>
        <end position="463"/>
    </location>
</feature>
<dbReference type="Pfam" id="PF00817">
    <property type="entry name" value="IMS"/>
    <property type="match status" value="1"/>
</dbReference>
<dbReference type="InterPro" id="IPR043502">
    <property type="entry name" value="DNA/RNA_pol_sf"/>
</dbReference>
<dbReference type="Proteomes" id="UP000308828">
    <property type="component" value="Unassembled WGS sequence"/>
</dbReference>
<dbReference type="Gene3D" id="3.30.70.270">
    <property type="match status" value="1"/>
</dbReference>
<keyword evidence="2" id="KW-0227">DNA damage</keyword>
<dbReference type="Gene3D" id="3.40.1170.60">
    <property type="match status" value="1"/>
</dbReference>
<dbReference type="EMBL" id="STGV01000004">
    <property type="protein sequence ID" value="THV22259.1"/>
    <property type="molecule type" value="Genomic_DNA"/>
</dbReference>
<dbReference type="InterPro" id="IPR001126">
    <property type="entry name" value="UmuC"/>
</dbReference>
<dbReference type="GO" id="GO:0006281">
    <property type="term" value="P:DNA repair"/>
    <property type="evidence" value="ECO:0007669"/>
    <property type="project" value="InterPro"/>
</dbReference>
<protein>
    <submittedName>
        <fullName evidence="5">DNA polymerase Y family protein</fullName>
    </submittedName>
</protein>
<organism evidence="5 6">
    <name type="scientific">Peteryoungia ipomoeae</name>
    <dbReference type="NCBI Taxonomy" id="1210932"/>
    <lineage>
        <taxon>Bacteria</taxon>
        <taxon>Pseudomonadati</taxon>
        <taxon>Pseudomonadota</taxon>
        <taxon>Alphaproteobacteria</taxon>
        <taxon>Hyphomicrobiales</taxon>
        <taxon>Rhizobiaceae</taxon>
        <taxon>Peteryoungia</taxon>
    </lineage>
</organism>
<dbReference type="AlphaFoldDB" id="A0A4S8P3M8"/>
<reference evidence="5 6" key="1">
    <citation type="submission" date="2019-04" db="EMBL/GenBank/DDBJ databases">
        <title>Genome sequence of strain shin9-1.</title>
        <authorList>
            <person name="Gao J."/>
            <person name="Sun J."/>
        </authorList>
    </citation>
    <scope>NUCLEOTIDE SEQUENCE [LARGE SCALE GENOMIC DNA]</scope>
    <source>
        <strain evidence="6">shin9-1</strain>
    </source>
</reference>
<evidence type="ECO:0000256" key="2">
    <source>
        <dbReference type="ARBA" id="ARBA00022763"/>
    </source>
</evidence>
<evidence type="ECO:0000256" key="1">
    <source>
        <dbReference type="ARBA" id="ARBA00010945"/>
    </source>
</evidence>
<dbReference type="OrthoDB" id="9788640at2"/>
<sequence length="556" mass="60910">MTAAFTPLLTQHQASEQRILSLWLPRLSTDRIARRRWGLSWRSDRHAFKGSSAHPERPPLACVGRVANAMRLTALDESAEAFGLSVGQGLAEAKAICVALEVIEADPAADRAFLEAIADWCDRYTPLVALDGEDGLFLDITGCTHLFGGEERLLADLTHRLTGFGLAVSVAVAATPGLARACSRFGGPGRVAPEDSERALAPLPIAALRLAPEILANLARVGLKRAGDLMAAARAPITRRFGPTPMRRLDQALGREGEPISPRRLLPLLSAERRLAEPIVSEEHVLDLAARLAAGLKTALEARGEGGRLFELLVFRVDGRVFRIEVGASAPLRDPARIRALFTERLAVLADELDAGFGYELLRLNVLISETFQEQQAGLSEEAEMAGEHLTRFLDKVSARLGDKALRLPVALASHWPDRASGFQPLSEEARLKASAPAPVPTASPSAAPLAKSVEPPARGARPLRLLARPEQVEVMSSVPDGPPASFRWRRVQRRITRAEGPERLAPEWWIDGEEAPPRDYFRIEDTAGQRFWLFRQGLYERRTVTPTWFLQGFFS</sequence>
<accession>A0A4S8P3M8</accession>
<dbReference type="SUPFAM" id="SSF56672">
    <property type="entry name" value="DNA/RNA polymerases"/>
    <property type="match status" value="1"/>
</dbReference>
<keyword evidence="6" id="KW-1185">Reference proteome</keyword>
<dbReference type="InterPro" id="IPR043128">
    <property type="entry name" value="Rev_trsase/Diguanyl_cyclase"/>
</dbReference>
<evidence type="ECO:0000313" key="6">
    <source>
        <dbReference type="Proteomes" id="UP000308828"/>
    </source>
</evidence>
<evidence type="ECO:0000313" key="5">
    <source>
        <dbReference type="EMBL" id="THV22259.1"/>
    </source>
</evidence>
<name>A0A4S8P3M8_9HYPH</name>
<dbReference type="PANTHER" id="PTHR35369:SF2">
    <property type="entry name" value="BLR3025 PROTEIN"/>
    <property type="match status" value="1"/>
</dbReference>
<feature type="domain" description="UmuC" evidence="4">
    <location>
        <begin position="58"/>
        <end position="183"/>
    </location>
</feature>
<gene>
    <name evidence="5" type="ORF">FAA97_13265</name>
</gene>
<evidence type="ECO:0000256" key="3">
    <source>
        <dbReference type="SAM" id="MobiDB-lite"/>
    </source>
</evidence>